<dbReference type="InterPro" id="IPR050235">
    <property type="entry name" value="CK1_Ser-Thr_kinase"/>
</dbReference>
<feature type="domain" description="Protein kinase" evidence="2">
    <location>
        <begin position="1"/>
        <end position="230"/>
    </location>
</feature>
<proteinExistence type="predicted"/>
<dbReference type="EMBL" id="UZAN01050387">
    <property type="protein sequence ID" value="VDP88189.1"/>
    <property type="molecule type" value="Genomic_DNA"/>
</dbReference>
<protein>
    <submittedName>
        <fullName evidence="5">Protein kinase domain-containing protein</fullName>
    </submittedName>
</protein>
<dbReference type="WBParaSite" id="ECPE_0001124101-mRNA-1">
    <property type="protein sequence ID" value="ECPE_0001124101-mRNA-1"/>
    <property type="gene ID" value="ECPE_0001124101"/>
</dbReference>
<evidence type="ECO:0000256" key="1">
    <source>
        <dbReference type="SAM" id="MobiDB-lite"/>
    </source>
</evidence>
<dbReference type="SUPFAM" id="SSF56112">
    <property type="entry name" value="Protein kinase-like (PK-like)"/>
    <property type="match status" value="1"/>
</dbReference>
<feature type="region of interest" description="Disordered" evidence="1">
    <location>
        <begin position="209"/>
        <end position="261"/>
    </location>
</feature>
<accession>A0A183AW71</accession>
<name>A0A183AW71_9TREM</name>
<dbReference type="Proteomes" id="UP000272942">
    <property type="component" value="Unassembled WGS sequence"/>
</dbReference>
<dbReference type="OrthoDB" id="2687620at2759"/>
<dbReference type="Gene3D" id="1.10.510.10">
    <property type="entry name" value="Transferase(Phosphotransferase) domain 1"/>
    <property type="match status" value="1"/>
</dbReference>
<gene>
    <name evidence="3" type="ORF">ECPE_LOCUS11206</name>
</gene>
<evidence type="ECO:0000313" key="4">
    <source>
        <dbReference type="Proteomes" id="UP000272942"/>
    </source>
</evidence>
<dbReference type="GO" id="GO:0005524">
    <property type="term" value="F:ATP binding"/>
    <property type="evidence" value="ECO:0007669"/>
    <property type="project" value="InterPro"/>
</dbReference>
<dbReference type="AlphaFoldDB" id="A0A183AW71"/>
<evidence type="ECO:0000313" key="5">
    <source>
        <dbReference type="WBParaSite" id="ECPE_0001124101-mRNA-1"/>
    </source>
</evidence>
<organism evidence="5">
    <name type="scientific">Echinostoma caproni</name>
    <dbReference type="NCBI Taxonomy" id="27848"/>
    <lineage>
        <taxon>Eukaryota</taxon>
        <taxon>Metazoa</taxon>
        <taxon>Spiralia</taxon>
        <taxon>Lophotrochozoa</taxon>
        <taxon>Platyhelminthes</taxon>
        <taxon>Trematoda</taxon>
        <taxon>Digenea</taxon>
        <taxon>Plagiorchiida</taxon>
        <taxon>Echinostomata</taxon>
        <taxon>Echinostomatoidea</taxon>
        <taxon>Echinostomatidae</taxon>
        <taxon>Echinostoma</taxon>
    </lineage>
</organism>
<dbReference type="InterPro" id="IPR000719">
    <property type="entry name" value="Prot_kinase_dom"/>
</dbReference>
<sequence length="261" mass="28219">MDRFLGDLESVLKQGRLSAAGAALVASNVLDALEYMHSKDYAHADIKASNLLHGNKVEEVYLVDFGLVHLFRISGVHCSAKPDPKYRHNGTLEFCSLDSHQDPKLRDNVPESVKNQVAAIKEKSVKDLGTLTAETGFRDHPDLVQFATEILQLRYDESPNYASLKRCLADLHKSLRSGVSRTSTLVTKRPSTDRSVIALGSTEDIAKQTIGKDVPVKRPRGRAAASKPSTKKSATAAPAPADSSPTPPVSRPAARGAGRSK</sequence>
<feature type="compositionally biased region" description="Low complexity" evidence="1">
    <location>
        <begin position="223"/>
        <end position="244"/>
    </location>
</feature>
<dbReference type="InterPro" id="IPR011009">
    <property type="entry name" value="Kinase-like_dom_sf"/>
</dbReference>
<dbReference type="Pfam" id="PF00069">
    <property type="entry name" value="Pkinase"/>
    <property type="match status" value="1"/>
</dbReference>
<dbReference type="PANTHER" id="PTHR11909">
    <property type="entry name" value="CASEIN KINASE-RELATED"/>
    <property type="match status" value="1"/>
</dbReference>
<dbReference type="GO" id="GO:0004672">
    <property type="term" value="F:protein kinase activity"/>
    <property type="evidence" value="ECO:0007669"/>
    <property type="project" value="InterPro"/>
</dbReference>
<evidence type="ECO:0000313" key="3">
    <source>
        <dbReference type="EMBL" id="VDP88189.1"/>
    </source>
</evidence>
<reference evidence="5" key="1">
    <citation type="submission" date="2016-06" db="UniProtKB">
        <authorList>
            <consortium name="WormBaseParasite"/>
        </authorList>
    </citation>
    <scope>IDENTIFICATION</scope>
</reference>
<dbReference type="PROSITE" id="PS50011">
    <property type="entry name" value="PROTEIN_KINASE_DOM"/>
    <property type="match status" value="1"/>
</dbReference>
<reference evidence="3 4" key="2">
    <citation type="submission" date="2018-11" db="EMBL/GenBank/DDBJ databases">
        <authorList>
            <consortium name="Pathogen Informatics"/>
        </authorList>
    </citation>
    <scope>NUCLEOTIDE SEQUENCE [LARGE SCALE GENOMIC DNA]</scope>
    <source>
        <strain evidence="3 4">Egypt</strain>
    </source>
</reference>
<keyword evidence="4" id="KW-1185">Reference proteome</keyword>
<evidence type="ECO:0000259" key="2">
    <source>
        <dbReference type="PROSITE" id="PS50011"/>
    </source>
</evidence>